<dbReference type="PANTHER" id="PTHR30160">
    <property type="entry name" value="TETRAACYLDISACCHARIDE 4'-KINASE-RELATED"/>
    <property type="match status" value="1"/>
</dbReference>
<name>A0A1I4I3T7_9BURK</name>
<protein>
    <submittedName>
        <fullName evidence="3">ADP-heptose:LPS heptosyltransferase</fullName>
    </submittedName>
</protein>
<gene>
    <name evidence="3" type="ORF">SAMN02982985_00453</name>
</gene>
<evidence type="ECO:0000256" key="2">
    <source>
        <dbReference type="ARBA" id="ARBA00022679"/>
    </source>
</evidence>
<dbReference type="GO" id="GO:0005829">
    <property type="term" value="C:cytosol"/>
    <property type="evidence" value="ECO:0007669"/>
    <property type="project" value="TreeGrafter"/>
</dbReference>
<dbReference type="InterPro" id="IPR051199">
    <property type="entry name" value="LPS_LOS_Heptosyltrfase"/>
</dbReference>
<dbReference type="RefSeq" id="WP_139236242.1">
    <property type="nucleotide sequence ID" value="NZ_FOTW01000004.1"/>
</dbReference>
<dbReference type="STRING" id="758825.SAMN02982985_00453"/>
<sequence>MSTRPYPAPRKVLFFSQDGKLGDAVVNTAFVAALRARAPDCEIHATVAGATAAFWGQDARLARLWRVQRPGWLETVRTALALRRERYDYIVTWQRLRKEKSKLLLWLARPGRVIDLCGLDGGPPTHKVAACAAALEQMGLPGEAELAYDIGMPPCCPEIDRMFAPGREVVVVNLFAADAWRNIGAAQAAELLRGLGALAPQAALCLVCTDATAAAAGAVLAEAGGAAAGQVVNCQGNLPRLLRLCQRADLVISPDTALIHIASAYDTAVVGIYQNNGVKEVEWGPRSRLSARVLSDCPDSLDGFAVADVLAKAAALRAAYLD</sequence>
<dbReference type="Pfam" id="PF01075">
    <property type="entry name" value="Glyco_transf_9"/>
    <property type="match status" value="1"/>
</dbReference>
<dbReference type="OrthoDB" id="9797795at2"/>
<dbReference type="GO" id="GO:0009244">
    <property type="term" value="P:lipopolysaccharide core region biosynthetic process"/>
    <property type="evidence" value="ECO:0007669"/>
    <property type="project" value="TreeGrafter"/>
</dbReference>
<dbReference type="Proteomes" id="UP000199470">
    <property type="component" value="Unassembled WGS sequence"/>
</dbReference>
<keyword evidence="1" id="KW-0328">Glycosyltransferase</keyword>
<dbReference type="AlphaFoldDB" id="A0A1I4I3T7"/>
<dbReference type="SUPFAM" id="SSF53756">
    <property type="entry name" value="UDP-Glycosyltransferase/glycogen phosphorylase"/>
    <property type="match status" value="1"/>
</dbReference>
<keyword evidence="4" id="KW-1185">Reference proteome</keyword>
<dbReference type="InterPro" id="IPR002201">
    <property type="entry name" value="Glyco_trans_9"/>
</dbReference>
<evidence type="ECO:0000313" key="3">
    <source>
        <dbReference type="EMBL" id="SFL49118.1"/>
    </source>
</evidence>
<proteinExistence type="predicted"/>
<organism evidence="3 4">
    <name type="scientific">Rugamonas rubra</name>
    <dbReference type="NCBI Taxonomy" id="758825"/>
    <lineage>
        <taxon>Bacteria</taxon>
        <taxon>Pseudomonadati</taxon>
        <taxon>Pseudomonadota</taxon>
        <taxon>Betaproteobacteria</taxon>
        <taxon>Burkholderiales</taxon>
        <taxon>Oxalobacteraceae</taxon>
        <taxon>Telluria group</taxon>
        <taxon>Rugamonas</taxon>
    </lineage>
</organism>
<dbReference type="GO" id="GO:0008713">
    <property type="term" value="F:ADP-heptose-lipopolysaccharide heptosyltransferase activity"/>
    <property type="evidence" value="ECO:0007669"/>
    <property type="project" value="TreeGrafter"/>
</dbReference>
<evidence type="ECO:0000256" key="1">
    <source>
        <dbReference type="ARBA" id="ARBA00022676"/>
    </source>
</evidence>
<dbReference type="EMBL" id="FOTW01000004">
    <property type="protein sequence ID" value="SFL49118.1"/>
    <property type="molecule type" value="Genomic_DNA"/>
</dbReference>
<accession>A0A1I4I3T7</accession>
<keyword evidence="2 3" id="KW-0808">Transferase</keyword>
<dbReference type="Gene3D" id="3.40.50.2000">
    <property type="entry name" value="Glycogen Phosphorylase B"/>
    <property type="match status" value="2"/>
</dbReference>
<evidence type="ECO:0000313" key="4">
    <source>
        <dbReference type="Proteomes" id="UP000199470"/>
    </source>
</evidence>
<reference evidence="3 4" key="1">
    <citation type="submission" date="2016-10" db="EMBL/GenBank/DDBJ databases">
        <authorList>
            <person name="de Groot N.N."/>
        </authorList>
    </citation>
    <scope>NUCLEOTIDE SEQUENCE [LARGE SCALE GENOMIC DNA]</scope>
    <source>
        <strain evidence="3 4">ATCC 43154</strain>
    </source>
</reference>